<evidence type="ECO:0000313" key="3">
    <source>
        <dbReference type="Proteomes" id="UP001318860"/>
    </source>
</evidence>
<evidence type="ECO:0000259" key="1">
    <source>
        <dbReference type="Pfam" id="PF10536"/>
    </source>
</evidence>
<protein>
    <recommendedName>
        <fullName evidence="1">Aminotransferase-like plant mobile domain-containing protein</fullName>
    </recommendedName>
</protein>
<gene>
    <name evidence="2" type="ORF">DH2020_004874</name>
</gene>
<dbReference type="EMBL" id="JABTTQ020000003">
    <property type="protein sequence ID" value="KAK6161493.1"/>
    <property type="molecule type" value="Genomic_DNA"/>
</dbReference>
<keyword evidence="3" id="KW-1185">Reference proteome</keyword>
<evidence type="ECO:0000313" key="2">
    <source>
        <dbReference type="EMBL" id="KAK6161493.1"/>
    </source>
</evidence>
<reference evidence="2 3" key="1">
    <citation type="journal article" date="2021" name="Comput. Struct. Biotechnol. J.">
        <title>De novo genome assembly of the potent medicinal plant Rehmannia glutinosa using nanopore technology.</title>
        <authorList>
            <person name="Ma L."/>
            <person name="Dong C."/>
            <person name="Song C."/>
            <person name="Wang X."/>
            <person name="Zheng X."/>
            <person name="Niu Y."/>
            <person name="Chen S."/>
            <person name="Feng W."/>
        </authorList>
    </citation>
    <scope>NUCLEOTIDE SEQUENCE [LARGE SCALE GENOMIC DNA]</scope>
    <source>
        <strain evidence="2">DH-2019</strain>
    </source>
</reference>
<sequence length="272" mass="30862">MVFFKDNSSPSVIQHLVILDYEGQSIERGTIFAVFDPIVGRYATAWPRLTIPSYLEEWLNEIPSSKTSKTWTLQATHHQHLTELTPLPTLGRHIIEGQAKWGDDIKFAGEFHYIKGYWEWTEDILSRCKNSLQKVKIYDAVYASLFTYDNNSNIMRAFCKAWCPSTNTLLTSFGELSISLWDLHTLTGLPITGSLYDEVVPCAKELTDFDESASLEGVRGLKMMTFSGEGGAKYYDPTDARKRIHKGELVSLTCTMITKEKDFTYVDNGNAE</sequence>
<feature type="domain" description="Aminotransferase-like plant mobile" evidence="1">
    <location>
        <begin position="137"/>
        <end position="194"/>
    </location>
</feature>
<accession>A0ABR0XQK0</accession>
<comment type="caution">
    <text evidence="2">The sequence shown here is derived from an EMBL/GenBank/DDBJ whole genome shotgun (WGS) entry which is preliminary data.</text>
</comment>
<dbReference type="Proteomes" id="UP001318860">
    <property type="component" value="Unassembled WGS sequence"/>
</dbReference>
<organism evidence="2 3">
    <name type="scientific">Rehmannia glutinosa</name>
    <name type="common">Chinese foxglove</name>
    <dbReference type="NCBI Taxonomy" id="99300"/>
    <lineage>
        <taxon>Eukaryota</taxon>
        <taxon>Viridiplantae</taxon>
        <taxon>Streptophyta</taxon>
        <taxon>Embryophyta</taxon>
        <taxon>Tracheophyta</taxon>
        <taxon>Spermatophyta</taxon>
        <taxon>Magnoliopsida</taxon>
        <taxon>eudicotyledons</taxon>
        <taxon>Gunneridae</taxon>
        <taxon>Pentapetalae</taxon>
        <taxon>asterids</taxon>
        <taxon>lamiids</taxon>
        <taxon>Lamiales</taxon>
        <taxon>Orobanchaceae</taxon>
        <taxon>Rehmannieae</taxon>
        <taxon>Rehmannia</taxon>
    </lineage>
</organism>
<dbReference type="PANTHER" id="PTHR36607:SF20">
    <property type="entry name" value="AMINOTRANSFERASE-LIKE PLANT MOBILE DOMAIN-CONTAINING PROTEIN"/>
    <property type="match status" value="1"/>
</dbReference>
<name>A0ABR0XQK0_REHGL</name>
<dbReference type="PANTHER" id="PTHR36607">
    <property type="entry name" value="1,2-DIHYDROXY-3-KETO-5-METHYLTHIOPENTENE DIOXYGENASE 4"/>
    <property type="match status" value="1"/>
</dbReference>
<dbReference type="InterPro" id="IPR019557">
    <property type="entry name" value="AminoTfrase-like_pln_mobile"/>
</dbReference>
<proteinExistence type="predicted"/>
<dbReference type="Pfam" id="PF10536">
    <property type="entry name" value="PMD"/>
    <property type="match status" value="1"/>
</dbReference>